<keyword evidence="10" id="KW-0443">Lipid metabolism</keyword>
<keyword evidence="8" id="KW-0256">Endoplasmic reticulum</keyword>
<keyword evidence="12" id="KW-0594">Phospholipid biosynthesis</keyword>
<keyword evidence="6" id="KW-0808">Transferase</keyword>
<dbReference type="Pfam" id="PF03062">
    <property type="entry name" value="MBOAT"/>
    <property type="match status" value="1"/>
</dbReference>
<sequence>MIEVEGERVITATMMGGLANYLGCTEPALRLLISIFLGFPFAIIYRRVLYKKPPCIQHIYFIACGLLLGFWNFGWTIGHSAFALCATYLILFILGGTTLSVLITFIFNMAYLSYGYWTTTTDDYDIKWTMPHCVLTLRLIGLAFNYSDGHQDESKLSINQKKVSLKTLPSFLEVAAFVYFPGSFLVGPQFNIKSYLDYVNGNLVESGSKDNKPSHTSLEAGINRAIIGCIYLAIYQLGSSYVSDQYMMSDEFYNENYIKRLLLLGLWGRLHLYKYISCWLLTEGVCMTFGLSYNGKDKNGIVKWDGCKNVDLWTFENATQFNHYILSFNMNTNHWCAEYIYKRLKFLGSRHASQFFTLLFLAVWHGFHSGYYVTFLMEFIIMYFEKDIAPALLKNNQLQMTINSFPSNILVWFVMKLYTLVFMGYAFCPFILLSYTRYVGVYSSVYWIGHLVFFSYPLIAPFIKPIIRGNNNSQRLHRD</sequence>
<evidence type="ECO:0000256" key="1">
    <source>
        <dbReference type="ARBA" id="ARBA00004141"/>
    </source>
</evidence>
<evidence type="ECO:0000256" key="3">
    <source>
        <dbReference type="ARBA" id="ARBA00005074"/>
    </source>
</evidence>
<keyword evidence="21" id="KW-1185">Reference proteome</keyword>
<reference evidence="20" key="2">
    <citation type="submission" date="2023-03" db="EMBL/GenBank/DDBJ databases">
        <authorList>
            <person name="Inwood S.N."/>
            <person name="Skelly J.G."/>
            <person name="Guhlin J."/>
            <person name="Harrop T.W.R."/>
            <person name="Goldson S.G."/>
            <person name="Dearden P.K."/>
        </authorList>
    </citation>
    <scope>NUCLEOTIDE SEQUENCE</scope>
    <source>
        <strain evidence="20">Irish</strain>
        <tissue evidence="20">Whole body</tissue>
    </source>
</reference>
<evidence type="ECO:0000256" key="18">
    <source>
        <dbReference type="ARBA" id="ARBA00039721"/>
    </source>
</evidence>
<comment type="pathway">
    <text evidence="3">Lipid metabolism; phospholipid metabolism.</text>
</comment>
<evidence type="ECO:0000313" key="20">
    <source>
        <dbReference type="EMBL" id="KAK0166210.1"/>
    </source>
</evidence>
<keyword evidence="11 19" id="KW-0472">Membrane</keyword>
<dbReference type="GO" id="GO:0047184">
    <property type="term" value="F:1-acylglycerophosphocholine O-acyltransferase activity"/>
    <property type="evidence" value="ECO:0007669"/>
    <property type="project" value="UniProtKB-EC"/>
</dbReference>
<name>A0AA39KLT0_9HYME</name>
<evidence type="ECO:0000256" key="12">
    <source>
        <dbReference type="ARBA" id="ARBA00023209"/>
    </source>
</evidence>
<evidence type="ECO:0000256" key="8">
    <source>
        <dbReference type="ARBA" id="ARBA00022824"/>
    </source>
</evidence>
<evidence type="ECO:0000256" key="9">
    <source>
        <dbReference type="ARBA" id="ARBA00022989"/>
    </source>
</evidence>
<feature type="transmembrane region" description="Helical" evidence="19">
    <location>
        <begin position="409"/>
        <end position="433"/>
    </location>
</feature>
<dbReference type="GO" id="GO:0006656">
    <property type="term" value="P:phosphatidylcholine biosynthetic process"/>
    <property type="evidence" value="ECO:0007669"/>
    <property type="project" value="TreeGrafter"/>
</dbReference>
<dbReference type="Proteomes" id="UP001168990">
    <property type="component" value="Unassembled WGS sequence"/>
</dbReference>
<dbReference type="InterPro" id="IPR049941">
    <property type="entry name" value="LPLAT_7/PORCN-like"/>
</dbReference>
<evidence type="ECO:0000256" key="10">
    <source>
        <dbReference type="ARBA" id="ARBA00023098"/>
    </source>
</evidence>
<evidence type="ECO:0000256" key="17">
    <source>
        <dbReference type="ARBA" id="ARBA00038923"/>
    </source>
</evidence>
<accession>A0AA39KLT0</accession>
<comment type="subcellular location">
    <subcellularLocation>
        <location evidence="2">Endoplasmic reticulum</location>
    </subcellularLocation>
    <subcellularLocation>
        <location evidence="1">Membrane</location>
        <topology evidence="1">Multi-pass membrane protein</topology>
    </subcellularLocation>
</comment>
<dbReference type="AlphaFoldDB" id="A0AA39KLT0"/>
<evidence type="ECO:0000256" key="11">
    <source>
        <dbReference type="ARBA" id="ARBA00023136"/>
    </source>
</evidence>
<reference evidence="20" key="1">
    <citation type="journal article" date="2023" name="bioRxiv">
        <title>Scaffold-level genome assemblies of two parasitoid biocontrol wasps reveal the parthenogenesis mechanism and an associated novel virus.</title>
        <authorList>
            <person name="Inwood S."/>
            <person name="Skelly J."/>
            <person name="Guhlin J."/>
            <person name="Harrop T."/>
            <person name="Goldson S."/>
            <person name="Dearden P."/>
        </authorList>
    </citation>
    <scope>NUCLEOTIDE SEQUENCE</scope>
    <source>
        <strain evidence="20">Irish</strain>
        <tissue evidence="20">Whole body</tissue>
    </source>
</reference>
<evidence type="ECO:0000256" key="4">
    <source>
        <dbReference type="ARBA" id="ARBA00010323"/>
    </source>
</evidence>
<dbReference type="EC" id="2.3.1.23" evidence="16"/>
<keyword evidence="7 19" id="KW-0812">Transmembrane</keyword>
<evidence type="ECO:0000256" key="13">
    <source>
        <dbReference type="ARBA" id="ARBA00023264"/>
    </source>
</evidence>
<comment type="similarity">
    <text evidence="4">Belongs to the membrane-bound acyltransferase family.</text>
</comment>
<feature type="transmembrane region" description="Helical" evidence="19">
    <location>
        <begin position="355"/>
        <end position="384"/>
    </location>
</feature>
<dbReference type="InterPro" id="IPR004299">
    <property type="entry name" value="MBOAT_fam"/>
</dbReference>
<dbReference type="EC" id="2.3.1.n6" evidence="17"/>
<dbReference type="PANTHER" id="PTHR13906">
    <property type="entry name" value="PORCUPINE"/>
    <property type="match status" value="1"/>
</dbReference>
<comment type="caution">
    <text evidence="20">The sequence shown here is derived from an EMBL/GenBank/DDBJ whole genome shotgun (WGS) entry which is preliminary data.</text>
</comment>
<dbReference type="GO" id="GO:0030258">
    <property type="term" value="P:lipid modification"/>
    <property type="evidence" value="ECO:0007669"/>
    <property type="project" value="TreeGrafter"/>
</dbReference>
<evidence type="ECO:0000256" key="6">
    <source>
        <dbReference type="ARBA" id="ARBA00022679"/>
    </source>
</evidence>
<organism evidence="20 21">
    <name type="scientific">Microctonus aethiopoides</name>
    <dbReference type="NCBI Taxonomy" id="144406"/>
    <lineage>
        <taxon>Eukaryota</taxon>
        <taxon>Metazoa</taxon>
        <taxon>Ecdysozoa</taxon>
        <taxon>Arthropoda</taxon>
        <taxon>Hexapoda</taxon>
        <taxon>Insecta</taxon>
        <taxon>Pterygota</taxon>
        <taxon>Neoptera</taxon>
        <taxon>Endopterygota</taxon>
        <taxon>Hymenoptera</taxon>
        <taxon>Apocrita</taxon>
        <taxon>Ichneumonoidea</taxon>
        <taxon>Braconidae</taxon>
        <taxon>Euphorinae</taxon>
        <taxon>Microctonus</taxon>
    </lineage>
</organism>
<evidence type="ECO:0000256" key="5">
    <source>
        <dbReference type="ARBA" id="ARBA00022516"/>
    </source>
</evidence>
<feature type="transmembrane region" description="Helical" evidence="19">
    <location>
        <begin position="81"/>
        <end position="107"/>
    </location>
</feature>
<evidence type="ECO:0000313" key="21">
    <source>
        <dbReference type="Proteomes" id="UP001168990"/>
    </source>
</evidence>
<gene>
    <name evidence="20" type="ORF">PV328_004651</name>
</gene>
<feature type="transmembrane region" description="Helical" evidence="19">
    <location>
        <begin position="58"/>
        <end position="75"/>
    </location>
</feature>
<dbReference type="GO" id="GO:0005783">
    <property type="term" value="C:endoplasmic reticulum"/>
    <property type="evidence" value="ECO:0007669"/>
    <property type="project" value="UniProtKB-SubCell"/>
</dbReference>
<evidence type="ECO:0000256" key="14">
    <source>
        <dbReference type="ARBA" id="ARBA00023315"/>
    </source>
</evidence>
<keyword evidence="13" id="KW-1208">Phospholipid metabolism</keyword>
<keyword evidence="9 19" id="KW-1133">Transmembrane helix</keyword>
<feature type="transmembrane region" description="Helical" evidence="19">
    <location>
        <begin position="28"/>
        <end position="46"/>
    </location>
</feature>
<proteinExistence type="inferred from homology"/>
<dbReference type="PANTHER" id="PTHR13906:SF14">
    <property type="entry name" value="LYSOPHOSPHOLIPID ACYLTRANSFERASE 5"/>
    <property type="match status" value="1"/>
</dbReference>
<keyword evidence="5" id="KW-0444">Lipid biosynthesis</keyword>
<comment type="pathway">
    <text evidence="15">Phospholipid metabolism.</text>
</comment>
<dbReference type="GO" id="GO:0071617">
    <property type="term" value="F:lysophospholipid acyltransferase activity"/>
    <property type="evidence" value="ECO:0007669"/>
    <property type="project" value="TreeGrafter"/>
</dbReference>
<feature type="transmembrane region" description="Helical" evidence="19">
    <location>
        <begin position="445"/>
        <end position="463"/>
    </location>
</feature>
<dbReference type="EMBL" id="JAQQBS010001422">
    <property type="protein sequence ID" value="KAK0166210.1"/>
    <property type="molecule type" value="Genomic_DNA"/>
</dbReference>
<protein>
    <recommendedName>
        <fullName evidence="18">Lysophospholipid acyltransferase 5</fullName>
        <ecNumber evidence="16">2.3.1.23</ecNumber>
        <ecNumber evidence="17">2.3.1.n6</ecNumber>
    </recommendedName>
</protein>
<dbReference type="GO" id="GO:0016020">
    <property type="term" value="C:membrane"/>
    <property type="evidence" value="ECO:0007669"/>
    <property type="project" value="UniProtKB-SubCell"/>
</dbReference>
<evidence type="ECO:0000256" key="16">
    <source>
        <dbReference type="ARBA" id="ARBA00026120"/>
    </source>
</evidence>
<evidence type="ECO:0000256" key="7">
    <source>
        <dbReference type="ARBA" id="ARBA00022692"/>
    </source>
</evidence>
<keyword evidence="14" id="KW-0012">Acyltransferase</keyword>
<evidence type="ECO:0000256" key="15">
    <source>
        <dbReference type="ARBA" id="ARBA00025707"/>
    </source>
</evidence>
<evidence type="ECO:0000256" key="2">
    <source>
        <dbReference type="ARBA" id="ARBA00004240"/>
    </source>
</evidence>
<evidence type="ECO:0000256" key="19">
    <source>
        <dbReference type="SAM" id="Phobius"/>
    </source>
</evidence>